<comment type="caution">
    <text evidence="7">The sequence shown here is derived from an EMBL/GenBank/DDBJ whole genome shotgun (WGS) entry which is preliminary data.</text>
</comment>
<evidence type="ECO:0000313" key="8">
    <source>
        <dbReference type="Proteomes" id="UP000605253"/>
    </source>
</evidence>
<gene>
    <name evidence="7" type="ORF">GCM10011365_09050</name>
</gene>
<dbReference type="Pfam" id="PF02620">
    <property type="entry name" value="YceD"/>
    <property type="match status" value="1"/>
</dbReference>
<protein>
    <recommendedName>
        <fullName evidence="3">Large ribosomal RNA subunit accumulation protein YceD</fullName>
    </recommendedName>
    <alternativeName>
        <fullName evidence="5">23S rRNA accumulation protein YceD</fullName>
    </alternativeName>
</protein>
<comment type="function">
    <text evidence="1">Plays a role in synthesis, processing and/or stability of 23S rRNA.</text>
</comment>
<dbReference type="PANTHER" id="PTHR38099">
    <property type="entry name" value="LARGE RIBOSOMAL RNA SUBUNIT ACCUMULATION PROTEIN YCED"/>
    <property type="match status" value="1"/>
</dbReference>
<proteinExistence type="inferred from homology"/>
<dbReference type="RefSeq" id="WP_188364503.1">
    <property type="nucleotide sequence ID" value="NZ_BAABJF010000017.1"/>
</dbReference>
<comment type="similarity">
    <text evidence="2">Belongs to the DUF177 domain family.</text>
</comment>
<evidence type="ECO:0000256" key="4">
    <source>
        <dbReference type="ARBA" id="ARBA00022517"/>
    </source>
</evidence>
<dbReference type="PANTHER" id="PTHR38099:SF1">
    <property type="entry name" value="LARGE RIBOSOMAL RNA SUBUNIT ACCUMULATION PROTEIN YCED"/>
    <property type="match status" value="1"/>
</dbReference>
<sequence>MAQSLPESIDLNAAVRNRWQLSGQIKLSDLQRMPHELLHSEDSLIEYAIQFQTSQTVLGEAIIKVKGDLELICQRSLEPFTYTIENVSTVGFISEVEDEAKLPPDVLATWVEDMLVDPKALVEDEILLLIPDYPNKTGAKLDSKYLSDDADEPESGGENPFSVLKDLK</sequence>
<reference evidence="7" key="1">
    <citation type="journal article" date="2014" name="Int. J. Syst. Evol. Microbiol.">
        <title>Complete genome sequence of Corynebacterium casei LMG S-19264T (=DSM 44701T), isolated from a smear-ripened cheese.</title>
        <authorList>
            <consortium name="US DOE Joint Genome Institute (JGI-PGF)"/>
            <person name="Walter F."/>
            <person name="Albersmeier A."/>
            <person name="Kalinowski J."/>
            <person name="Ruckert C."/>
        </authorList>
    </citation>
    <scope>NUCLEOTIDE SEQUENCE</scope>
    <source>
        <strain evidence="7">CGMCC 1.12181</strain>
    </source>
</reference>
<dbReference type="Proteomes" id="UP000605253">
    <property type="component" value="Unassembled WGS sequence"/>
</dbReference>
<name>A0A917CL77_9GAMM</name>
<dbReference type="EMBL" id="BMEO01000003">
    <property type="protein sequence ID" value="GGF90089.1"/>
    <property type="molecule type" value="Genomic_DNA"/>
</dbReference>
<feature type="region of interest" description="Disordered" evidence="6">
    <location>
        <begin position="135"/>
        <end position="168"/>
    </location>
</feature>
<evidence type="ECO:0000256" key="1">
    <source>
        <dbReference type="ARBA" id="ARBA00002868"/>
    </source>
</evidence>
<evidence type="ECO:0000256" key="2">
    <source>
        <dbReference type="ARBA" id="ARBA00010740"/>
    </source>
</evidence>
<organism evidence="7 8">
    <name type="scientific">Marinicella pacifica</name>
    <dbReference type="NCBI Taxonomy" id="1171543"/>
    <lineage>
        <taxon>Bacteria</taxon>
        <taxon>Pseudomonadati</taxon>
        <taxon>Pseudomonadota</taxon>
        <taxon>Gammaproteobacteria</taxon>
        <taxon>Lysobacterales</taxon>
        <taxon>Marinicellaceae</taxon>
        <taxon>Marinicella</taxon>
    </lineage>
</organism>
<reference evidence="7" key="2">
    <citation type="submission" date="2020-09" db="EMBL/GenBank/DDBJ databases">
        <authorList>
            <person name="Sun Q."/>
            <person name="Zhou Y."/>
        </authorList>
    </citation>
    <scope>NUCLEOTIDE SEQUENCE</scope>
    <source>
        <strain evidence="7">CGMCC 1.12181</strain>
    </source>
</reference>
<evidence type="ECO:0000256" key="6">
    <source>
        <dbReference type="SAM" id="MobiDB-lite"/>
    </source>
</evidence>
<dbReference type="GO" id="GO:0005829">
    <property type="term" value="C:cytosol"/>
    <property type="evidence" value="ECO:0007669"/>
    <property type="project" value="TreeGrafter"/>
</dbReference>
<evidence type="ECO:0000256" key="3">
    <source>
        <dbReference type="ARBA" id="ARBA00015716"/>
    </source>
</evidence>
<dbReference type="GO" id="GO:0042254">
    <property type="term" value="P:ribosome biogenesis"/>
    <property type="evidence" value="ECO:0007669"/>
    <property type="project" value="UniProtKB-KW"/>
</dbReference>
<keyword evidence="8" id="KW-1185">Reference proteome</keyword>
<dbReference type="InterPro" id="IPR003772">
    <property type="entry name" value="YceD"/>
</dbReference>
<keyword evidence="4" id="KW-0690">Ribosome biogenesis</keyword>
<evidence type="ECO:0000313" key="7">
    <source>
        <dbReference type="EMBL" id="GGF90089.1"/>
    </source>
</evidence>
<evidence type="ECO:0000256" key="5">
    <source>
        <dbReference type="ARBA" id="ARBA00031841"/>
    </source>
</evidence>
<dbReference type="InterPro" id="IPR039255">
    <property type="entry name" value="YceD_bac"/>
</dbReference>
<accession>A0A917CL77</accession>
<dbReference type="AlphaFoldDB" id="A0A917CL77"/>